<dbReference type="InterPro" id="IPR050570">
    <property type="entry name" value="Cell_wall_metabolism_enzyme"/>
</dbReference>
<sequence length="289" mass="30353">MSLAQFRTALLAFLAAVALTLGVGVAGADRAEAAAPPTGKPNFQLPFACGTKWQLNTWGHNPALDIVKEGNPGSDSLPVYASAPGTVSAVYTDSGSGNTIQIKHANGWFTAYYHLKDAPTAYVSKGQAVTGATQIGRVGTSGASEWAHLHYEQRYLASGDFTDESHRKPVHFNGVEYSGAGAQWLSVTSQNNCSGSPQPWQCPAGFVCFYSGADGTGTVCKTDVNTPTSPCGLRKSYFNNGSPQPGYDHVGVTYKEGGGACLHYGWAEGRGNFPSGGRTIGSVTWRGEC</sequence>
<feature type="domain" description="M23ase beta-sheet core" evidence="2">
    <location>
        <begin position="77"/>
        <end position="155"/>
    </location>
</feature>
<dbReference type="Pfam" id="PF01551">
    <property type="entry name" value="Peptidase_M23"/>
    <property type="match status" value="1"/>
</dbReference>
<evidence type="ECO:0000259" key="2">
    <source>
        <dbReference type="Pfam" id="PF01551"/>
    </source>
</evidence>
<keyword evidence="1" id="KW-0732">Signal</keyword>
<dbReference type="Gene3D" id="2.70.70.10">
    <property type="entry name" value="Glucose Permease (Domain IIA)"/>
    <property type="match status" value="1"/>
</dbReference>
<feature type="signal peptide" evidence="1">
    <location>
        <begin position="1"/>
        <end position="28"/>
    </location>
</feature>
<feature type="chain" id="PRO_5047510590" evidence="1">
    <location>
        <begin position="29"/>
        <end position="289"/>
    </location>
</feature>
<evidence type="ECO:0000256" key="1">
    <source>
        <dbReference type="SAM" id="SignalP"/>
    </source>
</evidence>
<dbReference type="Pfam" id="PF03995">
    <property type="entry name" value="Inhibitor_I36"/>
    <property type="match status" value="1"/>
</dbReference>
<dbReference type="PANTHER" id="PTHR21666">
    <property type="entry name" value="PEPTIDASE-RELATED"/>
    <property type="match status" value="1"/>
</dbReference>
<dbReference type="RefSeq" id="WP_318103645.1">
    <property type="nucleotide sequence ID" value="NZ_CP137573.1"/>
</dbReference>
<dbReference type="Proteomes" id="UP001301731">
    <property type="component" value="Chromosome"/>
</dbReference>
<reference evidence="3 4" key="1">
    <citation type="submission" date="2023-10" db="EMBL/GenBank/DDBJ databases">
        <title>The genome sequence of Streptomyces sp. HUAS YS2.</title>
        <authorList>
            <person name="Mo P."/>
        </authorList>
    </citation>
    <scope>NUCLEOTIDE SEQUENCE [LARGE SCALE GENOMIC DNA]</scope>
    <source>
        <strain evidence="3 4">HUAS YS2</strain>
    </source>
</reference>
<evidence type="ECO:0000313" key="4">
    <source>
        <dbReference type="Proteomes" id="UP001301731"/>
    </source>
</evidence>
<protein>
    <submittedName>
        <fullName evidence="3">Peptidoglycan DD-metalloendopeptidase family protein</fullName>
    </submittedName>
</protein>
<dbReference type="InterPro" id="IPR011055">
    <property type="entry name" value="Dup_hybrid_motif"/>
</dbReference>
<dbReference type="InterPro" id="IPR016047">
    <property type="entry name" value="M23ase_b-sheet_dom"/>
</dbReference>
<evidence type="ECO:0000313" key="3">
    <source>
        <dbReference type="EMBL" id="WOX22573.1"/>
    </source>
</evidence>
<dbReference type="PANTHER" id="PTHR21666:SF270">
    <property type="entry name" value="MUREIN HYDROLASE ACTIVATOR ENVC"/>
    <property type="match status" value="1"/>
</dbReference>
<accession>A0ABZ0LUY5</accession>
<proteinExistence type="predicted"/>
<keyword evidence="4" id="KW-1185">Reference proteome</keyword>
<gene>
    <name evidence="3" type="ORF">R2D22_14665</name>
</gene>
<dbReference type="EMBL" id="CP137573">
    <property type="protein sequence ID" value="WOX22573.1"/>
    <property type="molecule type" value="Genomic_DNA"/>
</dbReference>
<dbReference type="SUPFAM" id="SSF51261">
    <property type="entry name" value="Duplicated hybrid motif"/>
    <property type="match status" value="1"/>
</dbReference>
<organism evidence="3 4">
    <name type="scientific">Streptomyces solicathayae</name>
    <dbReference type="NCBI Taxonomy" id="3081768"/>
    <lineage>
        <taxon>Bacteria</taxon>
        <taxon>Bacillati</taxon>
        <taxon>Actinomycetota</taxon>
        <taxon>Actinomycetes</taxon>
        <taxon>Kitasatosporales</taxon>
        <taxon>Streptomycetaceae</taxon>
        <taxon>Streptomyces</taxon>
    </lineage>
</organism>
<name>A0ABZ0LUY5_9ACTN</name>
<dbReference type="CDD" id="cd12797">
    <property type="entry name" value="M23_peptidase"/>
    <property type="match status" value="1"/>
</dbReference>